<dbReference type="EMBL" id="JACIEH010000003">
    <property type="protein sequence ID" value="MBB4099926.1"/>
    <property type="molecule type" value="Genomic_DNA"/>
</dbReference>
<keyword evidence="2" id="KW-1185">Reference proteome</keyword>
<proteinExistence type="predicted"/>
<name>A0A7W6JUT7_9SPHN</name>
<accession>A0A7W6JUT7</accession>
<evidence type="ECO:0000313" key="2">
    <source>
        <dbReference type="Proteomes" id="UP000557392"/>
    </source>
</evidence>
<gene>
    <name evidence="1" type="ORF">GGR46_003498</name>
</gene>
<comment type="caution">
    <text evidence="1">The sequence shown here is derived from an EMBL/GenBank/DDBJ whole genome shotgun (WGS) entry which is preliminary data.</text>
</comment>
<dbReference type="Proteomes" id="UP000557392">
    <property type="component" value="Unassembled WGS sequence"/>
</dbReference>
<organism evidence="1 2">
    <name type="scientific">Sphingomonas kyeonggiensis</name>
    <dbReference type="NCBI Taxonomy" id="1268553"/>
    <lineage>
        <taxon>Bacteria</taxon>
        <taxon>Pseudomonadati</taxon>
        <taxon>Pseudomonadota</taxon>
        <taxon>Alphaproteobacteria</taxon>
        <taxon>Sphingomonadales</taxon>
        <taxon>Sphingomonadaceae</taxon>
        <taxon>Sphingomonas</taxon>
    </lineage>
</organism>
<sequence>MGFLRDSSAKPSGQDYCFHHGFLLRTGQRTTWALAGALASDRLEINAPRYFAPCPVSIVRMVWVTIKISSQGEKFLM</sequence>
<protein>
    <submittedName>
        <fullName evidence="1">Uncharacterized protein</fullName>
    </submittedName>
</protein>
<dbReference type="AlphaFoldDB" id="A0A7W6JUT7"/>
<evidence type="ECO:0000313" key="1">
    <source>
        <dbReference type="EMBL" id="MBB4099926.1"/>
    </source>
</evidence>
<reference evidence="1 2" key="1">
    <citation type="submission" date="2020-08" db="EMBL/GenBank/DDBJ databases">
        <title>Genomic Encyclopedia of Type Strains, Phase IV (KMG-IV): sequencing the most valuable type-strain genomes for metagenomic binning, comparative biology and taxonomic classification.</title>
        <authorList>
            <person name="Goeker M."/>
        </authorList>
    </citation>
    <scope>NUCLEOTIDE SEQUENCE [LARGE SCALE GENOMIC DNA]</scope>
    <source>
        <strain evidence="1 2">DSM 101806</strain>
    </source>
</reference>